<gene>
    <name evidence="1" type="ORF">F0562_025512</name>
</gene>
<name>A0A5J5B8M8_9ASTE</name>
<accession>A0A5J5B8M8</accession>
<evidence type="ECO:0000313" key="2">
    <source>
        <dbReference type="Proteomes" id="UP000325577"/>
    </source>
</evidence>
<dbReference type="Proteomes" id="UP000325577">
    <property type="component" value="Linkage Group LG14"/>
</dbReference>
<evidence type="ECO:0000313" key="1">
    <source>
        <dbReference type="EMBL" id="KAA8538820.1"/>
    </source>
</evidence>
<organism evidence="1 2">
    <name type="scientific">Nyssa sinensis</name>
    <dbReference type="NCBI Taxonomy" id="561372"/>
    <lineage>
        <taxon>Eukaryota</taxon>
        <taxon>Viridiplantae</taxon>
        <taxon>Streptophyta</taxon>
        <taxon>Embryophyta</taxon>
        <taxon>Tracheophyta</taxon>
        <taxon>Spermatophyta</taxon>
        <taxon>Magnoliopsida</taxon>
        <taxon>eudicotyledons</taxon>
        <taxon>Gunneridae</taxon>
        <taxon>Pentapetalae</taxon>
        <taxon>asterids</taxon>
        <taxon>Cornales</taxon>
        <taxon>Nyssaceae</taxon>
        <taxon>Nyssa</taxon>
    </lineage>
</organism>
<sequence>MKELMVMVRPEEAPLSSTISIVDQFSSSVPPLIGVTKKKATQGLDDSMGKNILIKRVPQPVVVPCPSTEVVIHEPEANPSTFPFNSTSLFVCRSSRGLDVAIGASHSFASKEFPFLLSNQRVAVAAIRLFQTPIDMVKLAVTEFPSLEHQVCYNFMRVMETFFEKDNAARLAREKDALKITLEESNSEYATSCDALETVVTRNDTDSTFCPAEEAND</sequence>
<proteinExistence type="predicted"/>
<dbReference type="EMBL" id="CM018037">
    <property type="protein sequence ID" value="KAA8538820.1"/>
    <property type="molecule type" value="Genomic_DNA"/>
</dbReference>
<dbReference type="AlphaFoldDB" id="A0A5J5B8M8"/>
<keyword evidence="2" id="KW-1185">Reference proteome</keyword>
<protein>
    <submittedName>
        <fullName evidence="1">Uncharacterized protein</fullName>
    </submittedName>
</protein>
<reference evidence="1 2" key="1">
    <citation type="submission" date="2019-09" db="EMBL/GenBank/DDBJ databases">
        <title>A chromosome-level genome assembly of the Chinese tupelo Nyssa sinensis.</title>
        <authorList>
            <person name="Yang X."/>
            <person name="Kang M."/>
            <person name="Yang Y."/>
            <person name="Xiong H."/>
            <person name="Wang M."/>
            <person name="Zhang Z."/>
            <person name="Wang Z."/>
            <person name="Wu H."/>
            <person name="Ma T."/>
            <person name="Liu J."/>
            <person name="Xi Z."/>
        </authorList>
    </citation>
    <scope>NUCLEOTIDE SEQUENCE [LARGE SCALE GENOMIC DNA]</scope>
    <source>
        <strain evidence="1">J267</strain>
        <tissue evidence="1">Leaf</tissue>
    </source>
</reference>